<proteinExistence type="predicted"/>
<protein>
    <submittedName>
        <fullName evidence="1">Uncharacterized protein</fullName>
    </submittedName>
</protein>
<organism evidence="1">
    <name type="scientific">Rhizophora mucronata</name>
    <name type="common">Asiatic mangrove</name>
    <dbReference type="NCBI Taxonomy" id="61149"/>
    <lineage>
        <taxon>Eukaryota</taxon>
        <taxon>Viridiplantae</taxon>
        <taxon>Streptophyta</taxon>
        <taxon>Embryophyta</taxon>
        <taxon>Tracheophyta</taxon>
        <taxon>Spermatophyta</taxon>
        <taxon>Magnoliopsida</taxon>
        <taxon>eudicotyledons</taxon>
        <taxon>Gunneridae</taxon>
        <taxon>Pentapetalae</taxon>
        <taxon>rosids</taxon>
        <taxon>fabids</taxon>
        <taxon>Malpighiales</taxon>
        <taxon>Rhizophoraceae</taxon>
        <taxon>Rhizophora</taxon>
    </lineage>
</organism>
<name>A0A2P2QGJ6_RHIMU</name>
<accession>A0A2P2QGJ6</accession>
<dbReference type="AlphaFoldDB" id="A0A2P2QGJ6"/>
<reference evidence="1" key="1">
    <citation type="submission" date="2018-02" db="EMBL/GenBank/DDBJ databases">
        <title>Rhizophora mucronata_Transcriptome.</title>
        <authorList>
            <person name="Meera S.P."/>
            <person name="Sreeshan A."/>
            <person name="Augustine A."/>
        </authorList>
    </citation>
    <scope>NUCLEOTIDE SEQUENCE</scope>
    <source>
        <tissue evidence="1">Leaf</tissue>
    </source>
</reference>
<sequence>MVTMSDNGLVLGRLRLLFEDANANVDGGIVSAFPLFLFSHVPRRQANPRG</sequence>
<evidence type="ECO:0000313" key="1">
    <source>
        <dbReference type="EMBL" id="MBX66160.1"/>
    </source>
</evidence>
<dbReference type="EMBL" id="GGEC01085676">
    <property type="protein sequence ID" value="MBX66160.1"/>
    <property type="molecule type" value="Transcribed_RNA"/>
</dbReference>